<dbReference type="PANTHER" id="PTHR38684">
    <property type="entry name" value="PROTEIN AMPE"/>
    <property type="match status" value="1"/>
</dbReference>
<keyword evidence="3" id="KW-1185">Reference proteome</keyword>
<dbReference type="Pfam" id="PF17113">
    <property type="entry name" value="AmpE"/>
    <property type="match status" value="1"/>
</dbReference>
<keyword evidence="1" id="KW-1133">Transmembrane helix</keyword>
<sequence length="276" mass="31013">MSFLVLILTILLEKLSHWRQMLQKDQWWYEQLQRCHKLLSKQHTLALLLALSLPLIALALVLVSLKSVAYGLLLLPVHLIVLMYSLSRGDVRVALGPFTDAWRRQDTQAASLAAQRDLLIQSEEPAGLLQAVQGHLLWQGFQGFFAVIFYYIIAGPIAALFYRLLVLTSEQSNWPQAAGKATRILHALNWIPVRILSLSFALLGNFITVSRTLTPDLLCITEPADNLISKTGRAAVEAENNALGIQGTDTLNDIWLLLIRSAVLWIAFLAFWTLFF</sequence>
<protein>
    <submittedName>
        <fullName evidence="2">Regulatory signaling modulator protein AmpE</fullName>
    </submittedName>
</protein>
<reference evidence="2 3" key="1">
    <citation type="submission" date="2023-12" db="EMBL/GenBank/DDBJ databases">
        <title>Denitrificimonas halotolerans sp. nov.,a novel species isolated from landfill leachate.</title>
        <authorList>
            <person name="Wang S."/>
        </authorList>
    </citation>
    <scope>NUCLEOTIDE SEQUENCE [LARGE SCALE GENOMIC DNA]</scope>
    <source>
        <strain evidence="2 3">JX-1</strain>
    </source>
</reference>
<dbReference type="RefSeq" id="WP_321553914.1">
    <property type="nucleotide sequence ID" value="NZ_JAXIVU010000013.1"/>
</dbReference>
<name>A0ABU5GU88_9GAMM</name>
<keyword evidence="1" id="KW-0812">Transmembrane</keyword>
<keyword evidence="1" id="KW-0472">Membrane</keyword>
<dbReference type="InterPro" id="IPR031347">
    <property type="entry name" value="AmpE"/>
</dbReference>
<feature type="transmembrane region" description="Helical" evidence="1">
    <location>
        <begin position="70"/>
        <end position="87"/>
    </location>
</feature>
<dbReference type="EMBL" id="JAXIVU010000013">
    <property type="protein sequence ID" value="MDY7219826.1"/>
    <property type="molecule type" value="Genomic_DNA"/>
</dbReference>
<dbReference type="InterPro" id="IPR052966">
    <property type="entry name" value="Beta-lactamase_Reg"/>
</dbReference>
<evidence type="ECO:0000313" key="2">
    <source>
        <dbReference type="EMBL" id="MDY7219826.1"/>
    </source>
</evidence>
<feature type="transmembrane region" description="Helical" evidence="1">
    <location>
        <begin position="187"/>
        <end position="207"/>
    </location>
</feature>
<feature type="transmembrane region" description="Helical" evidence="1">
    <location>
        <begin position="144"/>
        <end position="166"/>
    </location>
</feature>
<gene>
    <name evidence="2" type="primary">ampE</name>
    <name evidence="2" type="ORF">TOI97_09665</name>
</gene>
<feature type="transmembrane region" description="Helical" evidence="1">
    <location>
        <begin position="254"/>
        <end position="275"/>
    </location>
</feature>
<feature type="transmembrane region" description="Helical" evidence="1">
    <location>
        <begin position="44"/>
        <end position="63"/>
    </location>
</feature>
<dbReference type="Proteomes" id="UP001294570">
    <property type="component" value="Unassembled WGS sequence"/>
</dbReference>
<evidence type="ECO:0000313" key="3">
    <source>
        <dbReference type="Proteomes" id="UP001294570"/>
    </source>
</evidence>
<accession>A0ABU5GU88</accession>
<comment type="caution">
    <text evidence="2">The sequence shown here is derived from an EMBL/GenBank/DDBJ whole genome shotgun (WGS) entry which is preliminary data.</text>
</comment>
<dbReference type="PANTHER" id="PTHR38684:SF1">
    <property type="entry name" value="PROTEIN AMPE"/>
    <property type="match status" value="1"/>
</dbReference>
<organism evidence="2 3">
    <name type="scientific">Denitrificimonas halotolerans</name>
    <dbReference type="NCBI Taxonomy" id="3098930"/>
    <lineage>
        <taxon>Bacteria</taxon>
        <taxon>Pseudomonadati</taxon>
        <taxon>Pseudomonadota</taxon>
        <taxon>Gammaproteobacteria</taxon>
        <taxon>Pseudomonadales</taxon>
        <taxon>Pseudomonadaceae</taxon>
        <taxon>Denitrificimonas</taxon>
    </lineage>
</organism>
<proteinExistence type="predicted"/>
<evidence type="ECO:0000256" key="1">
    <source>
        <dbReference type="SAM" id="Phobius"/>
    </source>
</evidence>